<dbReference type="EMBL" id="FMBM01000001">
    <property type="protein sequence ID" value="SCC79535.1"/>
    <property type="molecule type" value="Genomic_DNA"/>
</dbReference>
<evidence type="ECO:0000313" key="3">
    <source>
        <dbReference type="EMBL" id="SCC79535.1"/>
    </source>
</evidence>
<evidence type="ECO:0000256" key="1">
    <source>
        <dbReference type="SAM" id="Coils"/>
    </source>
</evidence>
<protein>
    <submittedName>
        <fullName evidence="2">Putative conserved small protein containing a coiled-coil domain</fullName>
    </submittedName>
</protein>
<evidence type="ECO:0000313" key="4">
    <source>
        <dbReference type="Proteomes" id="UP000050497"/>
    </source>
</evidence>
<evidence type="ECO:0000313" key="5">
    <source>
        <dbReference type="Proteomes" id="UP000182800"/>
    </source>
</evidence>
<dbReference type="Gene3D" id="6.10.280.50">
    <property type="match status" value="1"/>
</dbReference>
<dbReference type="Pfam" id="PF04325">
    <property type="entry name" value="DUF465"/>
    <property type="match status" value="1"/>
</dbReference>
<dbReference type="STRING" id="1653334.GA0071312_0956"/>
<keyword evidence="1" id="KW-0175">Coiled coil</keyword>
<accession>A0A0P8A6D3</accession>
<evidence type="ECO:0000313" key="2">
    <source>
        <dbReference type="EMBL" id="KPQ10761.1"/>
    </source>
</evidence>
<feature type="coiled-coil region" evidence="1">
    <location>
        <begin position="37"/>
        <end position="92"/>
    </location>
</feature>
<dbReference type="Proteomes" id="UP000050497">
    <property type="component" value="Unassembled WGS sequence"/>
</dbReference>
<sequence length="99" mass="11388">MVGEEETYRNAGDCGNDNVDNLVADNIVAFGGPRDEERVLRRELARLRQEHRDLDSAIDALETMSTSDKLQLQRLKKRKLVLRDRIIDLEDRLNPDIIA</sequence>
<dbReference type="Proteomes" id="UP000182800">
    <property type="component" value="Unassembled WGS sequence"/>
</dbReference>
<proteinExistence type="predicted"/>
<reference evidence="2 4" key="1">
    <citation type="submission" date="2015-09" db="EMBL/GenBank/DDBJ databases">
        <title>Identification and resolution of microdiversity through metagenomic sequencing of parallel consortia.</title>
        <authorList>
            <person name="Nelson W.C."/>
            <person name="Romine M.F."/>
            <person name="Lindemann S.R."/>
        </authorList>
    </citation>
    <scope>NUCLEOTIDE SEQUENCE [LARGE SCALE GENOMIC DNA]</scope>
    <source>
        <strain evidence="2">HL-109</strain>
    </source>
</reference>
<gene>
    <name evidence="3" type="ORF">GA0071312_0956</name>
    <name evidence="2" type="ORF">HLUCCO17_09915</name>
</gene>
<dbReference type="AlphaFoldDB" id="A0A0P8A6D3"/>
<dbReference type="EMBL" id="LJSX01000013">
    <property type="protein sequence ID" value="KPQ10761.1"/>
    <property type="molecule type" value="Genomic_DNA"/>
</dbReference>
<dbReference type="InterPro" id="IPR007420">
    <property type="entry name" value="DUF465"/>
</dbReference>
<comment type="caution">
    <text evidence="2">The sequence shown here is derived from an EMBL/GenBank/DDBJ whole genome shotgun (WGS) entry which is preliminary data.</text>
</comment>
<keyword evidence="5" id="KW-1185">Reference proteome</keyword>
<dbReference type="InterPro" id="IPR038444">
    <property type="entry name" value="DUF465_sf"/>
</dbReference>
<reference evidence="3 5" key="2">
    <citation type="submission" date="2016-08" db="EMBL/GenBank/DDBJ databases">
        <authorList>
            <person name="Varghese N."/>
            <person name="Submissions Spin"/>
        </authorList>
    </citation>
    <scope>NUCLEOTIDE SEQUENCE [LARGE SCALE GENOMIC DNA]</scope>
    <source>
        <strain evidence="3 5">HL-109</strain>
    </source>
</reference>
<name>A0A0P8A6D3_9HYPH</name>
<organism evidence="2 4">
    <name type="scientific">Saliniramus fredricksonii</name>
    <dbReference type="NCBI Taxonomy" id="1653334"/>
    <lineage>
        <taxon>Bacteria</taxon>
        <taxon>Pseudomonadati</taxon>
        <taxon>Pseudomonadota</taxon>
        <taxon>Alphaproteobacteria</taxon>
        <taxon>Hyphomicrobiales</taxon>
        <taxon>Salinarimonadaceae</taxon>
        <taxon>Saliniramus</taxon>
    </lineage>
</organism>
<dbReference type="PATRIC" id="fig|1653334.4.peg.3090"/>